<keyword evidence="1" id="KW-1133">Transmembrane helix</keyword>
<dbReference type="Proteomes" id="UP000595064">
    <property type="component" value="Plasmid unnamed"/>
</dbReference>
<name>A0A7T3DIF9_9BURK</name>
<evidence type="ECO:0000313" key="3">
    <source>
        <dbReference type="Proteomes" id="UP000595064"/>
    </source>
</evidence>
<protein>
    <submittedName>
        <fullName evidence="2">Uncharacterized protein</fullName>
    </submittedName>
</protein>
<geneLocation type="plasmid" evidence="2 3">
    <name>unnamed</name>
</geneLocation>
<dbReference type="RefSeq" id="WP_143044549.1">
    <property type="nucleotide sequence ID" value="NZ_CP065749.1"/>
</dbReference>
<dbReference type="AlphaFoldDB" id="A0A7T3DIF9"/>
<keyword evidence="1" id="KW-0812">Transmembrane</keyword>
<accession>A0A7T3DIF9</accession>
<gene>
    <name evidence="2" type="ORF">I6G47_32855</name>
</gene>
<proteinExistence type="predicted"/>
<organism evidence="2 3">
    <name type="scientific">Delftia lacustris</name>
    <dbReference type="NCBI Taxonomy" id="558537"/>
    <lineage>
        <taxon>Bacteria</taxon>
        <taxon>Pseudomonadati</taxon>
        <taxon>Pseudomonadota</taxon>
        <taxon>Betaproteobacteria</taxon>
        <taxon>Burkholderiales</taxon>
        <taxon>Comamonadaceae</taxon>
        <taxon>Delftia</taxon>
    </lineage>
</organism>
<keyword evidence="1" id="KW-0472">Membrane</keyword>
<dbReference type="GeneID" id="94688961"/>
<dbReference type="KEGG" id="dla:I6G47_32855"/>
<dbReference type="EMBL" id="CP065749">
    <property type="protein sequence ID" value="QPS84938.1"/>
    <property type="molecule type" value="Genomic_DNA"/>
</dbReference>
<evidence type="ECO:0000256" key="1">
    <source>
        <dbReference type="SAM" id="Phobius"/>
    </source>
</evidence>
<evidence type="ECO:0000313" key="2">
    <source>
        <dbReference type="EMBL" id="QPS84938.1"/>
    </source>
</evidence>
<keyword evidence="3" id="KW-1185">Reference proteome</keyword>
<feature type="transmembrane region" description="Helical" evidence="1">
    <location>
        <begin position="50"/>
        <end position="73"/>
    </location>
</feature>
<reference evidence="2 3" key="1">
    <citation type="submission" date="2020-12" db="EMBL/GenBank/DDBJ databases">
        <title>FDA dAtabase for Regulatory Grade micrObial Sequences (FDA-ARGOS): Supporting development and validation of Infectious Disease Dx tests.</title>
        <authorList>
            <person name="Sproer C."/>
            <person name="Gronow S."/>
            <person name="Severitt S."/>
            <person name="Schroder I."/>
            <person name="Tallon L."/>
            <person name="Sadzewicz L."/>
            <person name="Zhao X."/>
            <person name="Boylan J."/>
            <person name="Ott S."/>
            <person name="Bowen H."/>
            <person name="Vavikolanu K."/>
            <person name="Mehta A."/>
            <person name="Aluvathingal J."/>
            <person name="Nadendla S."/>
            <person name="Lowell S."/>
            <person name="Myers T."/>
            <person name="Yan Y."/>
            <person name="Sichtig H."/>
        </authorList>
    </citation>
    <scope>NUCLEOTIDE SEQUENCE [LARGE SCALE GENOMIC DNA]</scope>
    <source>
        <strain evidence="2 3">FDAARGOS_890</strain>
        <plasmid evidence="2 3">unnamed</plasmid>
    </source>
</reference>
<keyword evidence="2" id="KW-0614">Plasmid</keyword>
<sequence>MTKASWSVVRLMCAAVGFVLLIAVLAHPLMNSLSDQMMEMRGASPSEKDTFSGLTLFLMFWVACILISGVYIIEGLIDAEDAFRADSSLERVDVVIDGKRLIGANAKVVARCESEIAAVGPLRISHLCQTNTGQWFEHNIQVPYGPQVEQRFKFITEVEAKDWLAGNIELYEKNFGKREVA</sequence>